<name>A0AAD3HRT9_9CHLO</name>
<evidence type="ECO:0000256" key="1">
    <source>
        <dbReference type="ARBA" id="ARBA00004115"/>
    </source>
</evidence>
<evidence type="ECO:0000256" key="7">
    <source>
        <dbReference type="ARBA" id="ARBA00022989"/>
    </source>
</evidence>
<dbReference type="GO" id="GO:0005789">
    <property type="term" value="C:endoplasmic reticulum membrane"/>
    <property type="evidence" value="ECO:0007669"/>
    <property type="project" value="UniProtKB-SubCell"/>
</dbReference>
<keyword evidence="7" id="KW-1133">Transmembrane helix</keyword>
<gene>
    <name evidence="11" type="ORF">Agub_g12860</name>
</gene>
<feature type="chain" id="PRO_5041943121" description="ER membrane protein complex subunit 10" evidence="10">
    <location>
        <begin position="24"/>
        <end position="247"/>
    </location>
</feature>
<reference evidence="11 12" key="1">
    <citation type="journal article" date="2021" name="Sci. Rep.">
        <title>Genome sequencing of the multicellular alga Astrephomene provides insights into convergent evolution of germ-soma differentiation.</title>
        <authorList>
            <person name="Yamashita S."/>
            <person name="Yamamoto K."/>
            <person name="Matsuzaki R."/>
            <person name="Suzuki S."/>
            <person name="Yamaguchi H."/>
            <person name="Hirooka S."/>
            <person name="Minakuchi Y."/>
            <person name="Miyagishima S."/>
            <person name="Kawachi M."/>
            <person name="Toyoda A."/>
            <person name="Nozaki H."/>
        </authorList>
    </citation>
    <scope>NUCLEOTIDE SEQUENCE [LARGE SCALE GENOMIC DNA]</scope>
    <source>
        <strain evidence="11 12">NIES-4017</strain>
    </source>
</reference>
<dbReference type="PANTHER" id="PTHR21397:SF4">
    <property type="entry name" value="ER MEMBRANE PROTEIN COMPLEX SUBUNIT 10"/>
    <property type="match status" value="1"/>
</dbReference>
<dbReference type="CDD" id="cd22209">
    <property type="entry name" value="EMC10"/>
    <property type="match status" value="1"/>
</dbReference>
<keyword evidence="12" id="KW-1185">Reference proteome</keyword>
<evidence type="ECO:0000256" key="4">
    <source>
        <dbReference type="ARBA" id="ARBA00022692"/>
    </source>
</evidence>
<evidence type="ECO:0000256" key="6">
    <source>
        <dbReference type="ARBA" id="ARBA00022824"/>
    </source>
</evidence>
<accession>A0AAD3HRT9</accession>
<proteinExistence type="inferred from homology"/>
<organism evidence="11 12">
    <name type="scientific">Astrephomene gubernaculifera</name>
    <dbReference type="NCBI Taxonomy" id="47775"/>
    <lineage>
        <taxon>Eukaryota</taxon>
        <taxon>Viridiplantae</taxon>
        <taxon>Chlorophyta</taxon>
        <taxon>core chlorophytes</taxon>
        <taxon>Chlorophyceae</taxon>
        <taxon>CS clade</taxon>
        <taxon>Chlamydomonadales</taxon>
        <taxon>Astrephomenaceae</taxon>
        <taxon>Astrephomene</taxon>
    </lineage>
</organism>
<evidence type="ECO:0000256" key="8">
    <source>
        <dbReference type="ARBA" id="ARBA00023136"/>
    </source>
</evidence>
<dbReference type="Proteomes" id="UP001054857">
    <property type="component" value="Unassembled WGS sequence"/>
</dbReference>
<feature type="region of interest" description="Disordered" evidence="9">
    <location>
        <begin position="195"/>
        <end position="223"/>
    </location>
</feature>
<sequence length="247" mass="25473">MGSKQRFVALLAALVLCLLGASGSAFAALQVEHSFDGSVYQPAGTLVGDVLTNSELTWQRPDFTKADLELLTKAIKSDGLYSVRVKTDKGTLLTSVPASCLSVSPFTEQAEIHADRNGGVVAFNYAVPSCQPHASSGSSSGSSKADGDDTSERPGTLGVRVLMPTPGPMLTLPEVMGEFADVSVDAADMASLGGAGAGLDPNAKPRAAAPGAKRGGPPPKDERSWLQKNWLFVAAGGMMVLNVLAKA</sequence>
<keyword evidence="6" id="KW-0256">Endoplasmic reticulum</keyword>
<comment type="similarity">
    <text evidence="2">Belongs to the EMC10 family.</text>
</comment>
<comment type="subcellular location">
    <subcellularLocation>
        <location evidence="1">Endoplasmic reticulum membrane</location>
        <topology evidence="1">Single-pass type I membrane protein</topology>
    </subcellularLocation>
</comment>
<evidence type="ECO:0000256" key="9">
    <source>
        <dbReference type="SAM" id="MobiDB-lite"/>
    </source>
</evidence>
<dbReference type="EMBL" id="BMAR01000038">
    <property type="protein sequence ID" value="GFR50586.1"/>
    <property type="molecule type" value="Genomic_DNA"/>
</dbReference>
<evidence type="ECO:0000256" key="5">
    <source>
        <dbReference type="ARBA" id="ARBA00022729"/>
    </source>
</evidence>
<feature type="signal peptide" evidence="10">
    <location>
        <begin position="1"/>
        <end position="23"/>
    </location>
</feature>
<evidence type="ECO:0000256" key="3">
    <source>
        <dbReference type="ARBA" id="ARBA00020105"/>
    </source>
</evidence>
<feature type="region of interest" description="Disordered" evidence="9">
    <location>
        <begin position="131"/>
        <end position="163"/>
    </location>
</feature>
<protein>
    <recommendedName>
        <fullName evidence="3">ER membrane protein complex subunit 10</fullName>
    </recommendedName>
</protein>
<comment type="caution">
    <text evidence="11">The sequence shown here is derived from an EMBL/GenBank/DDBJ whole genome shotgun (WGS) entry which is preliminary data.</text>
</comment>
<evidence type="ECO:0000313" key="12">
    <source>
        <dbReference type="Proteomes" id="UP001054857"/>
    </source>
</evidence>
<dbReference type="AlphaFoldDB" id="A0AAD3HRT9"/>
<evidence type="ECO:0000313" key="11">
    <source>
        <dbReference type="EMBL" id="GFR50586.1"/>
    </source>
</evidence>
<evidence type="ECO:0000256" key="10">
    <source>
        <dbReference type="SAM" id="SignalP"/>
    </source>
</evidence>
<dbReference type="PANTHER" id="PTHR21397">
    <property type="entry name" value="CHROMATIN COMPLEXES SUBUNIT BAP18-RELATED"/>
    <property type="match status" value="1"/>
</dbReference>
<keyword evidence="5 10" id="KW-0732">Signal</keyword>
<feature type="non-terminal residue" evidence="11">
    <location>
        <position position="1"/>
    </location>
</feature>
<evidence type="ECO:0000256" key="2">
    <source>
        <dbReference type="ARBA" id="ARBA00007695"/>
    </source>
</evidence>
<keyword evidence="8" id="KW-0472">Membrane</keyword>
<keyword evidence="4" id="KW-0812">Transmembrane</keyword>